<dbReference type="GO" id="GO:0016020">
    <property type="term" value="C:membrane"/>
    <property type="evidence" value="ECO:0007669"/>
    <property type="project" value="UniProtKB-SubCell"/>
</dbReference>
<evidence type="ECO:0000256" key="4">
    <source>
        <dbReference type="ARBA" id="ARBA00022989"/>
    </source>
</evidence>
<dbReference type="GO" id="GO:0005737">
    <property type="term" value="C:cytoplasm"/>
    <property type="evidence" value="ECO:0007669"/>
    <property type="project" value="TreeGrafter"/>
</dbReference>
<dbReference type="PANTHER" id="PTHR11923:SF51">
    <property type="entry name" value="LYSOSOME MEMBRANE PROTEIN 2"/>
    <property type="match status" value="1"/>
</dbReference>
<evidence type="ECO:0000256" key="8">
    <source>
        <dbReference type="SAM" id="Phobius"/>
    </source>
</evidence>
<feature type="transmembrane region" description="Helical" evidence="8">
    <location>
        <begin position="9"/>
        <end position="32"/>
    </location>
</feature>
<keyword evidence="4 8" id="KW-1133">Transmembrane helix</keyword>
<evidence type="ECO:0000256" key="1">
    <source>
        <dbReference type="ARBA" id="ARBA00004370"/>
    </source>
</evidence>
<organism evidence="10">
    <name type="scientific">Strongyloides stercoralis</name>
    <name type="common">Threadworm</name>
    <dbReference type="NCBI Taxonomy" id="6248"/>
    <lineage>
        <taxon>Eukaryota</taxon>
        <taxon>Metazoa</taxon>
        <taxon>Ecdysozoa</taxon>
        <taxon>Nematoda</taxon>
        <taxon>Chromadorea</taxon>
        <taxon>Rhabditida</taxon>
        <taxon>Tylenchina</taxon>
        <taxon>Panagrolaimomorpha</taxon>
        <taxon>Strongyloidoidea</taxon>
        <taxon>Strongyloididae</taxon>
        <taxon>Strongyloides</taxon>
    </lineage>
</organism>
<name>A0A0K0EJ73_STRER</name>
<evidence type="ECO:0000256" key="7">
    <source>
        <dbReference type="SAM" id="MobiDB-lite"/>
    </source>
</evidence>
<dbReference type="AlphaFoldDB" id="A0A0K0EJ73"/>
<feature type="transmembrane region" description="Helical" evidence="8">
    <location>
        <begin position="462"/>
        <end position="487"/>
    </location>
</feature>
<dbReference type="STRING" id="6248.A0A0K0EJ73"/>
<keyword evidence="5 8" id="KW-0472">Membrane</keyword>
<dbReference type="PRINTS" id="PR01609">
    <property type="entry name" value="CD36FAMILY"/>
</dbReference>
<comment type="similarity">
    <text evidence="2">Belongs to the CD36 family.</text>
</comment>
<reference evidence="10" key="1">
    <citation type="submission" date="2015-08" db="UniProtKB">
        <authorList>
            <consortium name="WormBaseParasite"/>
        </authorList>
    </citation>
    <scope>IDENTIFICATION</scope>
</reference>
<keyword evidence="3 8" id="KW-0812">Transmembrane</keyword>
<evidence type="ECO:0000256" key="5">
    <source>
        <dbReference type="ARBA" id="ARBA00023136"/>
    </source>
</evidence>
<evidence type="ECO:0000313" key="11">
    <source>
        <dbReference type="WBParaSite" id="TCONS_00005387.p1"/>
    </source>
</evidence>
<accession>A0A0K0EJ73</accession>
<dbReference type="WBParaSite" id="SSTP_0000952200.1">
    <property type="protein sequence ID" value="SSTP_0000952200.1"/>
    <property type="gene ID" value="SSTP_0000952200"/>
</dbReference>
<sequence length="518" mass="59772">MLSLNTSRIAILIGIILFCMGTPILFFVPNYINNVFSQMDYLGRDANGTFNMMTKMWQKPIYDMSVEFYFFSVQNPKDIYSKGDKPILKEVGPYSFIERQEKKNVKFLENDTKIEYENYRFYYFNKTLSCKTCSLDDYVLIPSVVFQKVAQYSNHFFLRNAIDVFLKTEHISPFINVTVREALFEGYNDPILKLICSQPLISQICDMFNIYQKIGFFYNKNGTSDGVYVVDTGLENRNQLSHIYGWNGMYGKLNKSYWYGEEARIIQETDGQLYPPNMDSSKPLVIFAGQACRSITFDFERENNFEGVNSFMYTSSKSMLNMQEEKRKGFCDSTTPRYFNSTDIQIEGCHPNGLVDASVCIPDAPKIYISPPHFSLCPHEMRDKFIGISNDTNDDITYIEIEPTTGVTIHVETRSQINLGMLNKIFQITSKQDNLIFPIFYMKESISMDSRTRKELMHGISFFSSIAIIIGICCLFTSCVAISFGLWSHYRNKTSYDSTSENSNLVENEETETDNPII</sequence>
<feature type="compositionally biased region" description="Polar residues" evidence="7">
    <location>
        <begin position="495"/>
        <end position="506"/>
    </location>
</feature>
<evidence type="ECO:0000313" key="9">
    <source>
        <dbReference type="Proteomes" id="UP000035681"/>
    </source>
</evidence>
<dbReference type="GO" id="GO:0005044">
    <property type="term" value="F:scavenger receptor activity"/>
    <property type="evidence" value="ECO:0007669"/>
    <property type="project" value="TreeGrafter"/>
</dbReference>
<evidence type="ECO:0000256" key="3">
    <source>
        <dbReference type="ARBA" id="ARBA00022692"/>
    </source>
</evidence>
<dbReference type="PANTHER" id="PTHR11923">
    <property type="entry name" value="SCAVENGER RECEPTOR CLASS B TYPE-1 SR-B1"/>
    <property type="match status" value="1"/>
</dbReference>
<evidence type="ECO:0000256" key="2">
    <source>
        <dbReference type="ARBA" id="ARBA00010532"/>
    </source>
</evidence>
<dbReference type="InterPro" id="IPR002159">
    <property type="entry name" value="CD36_fam"/>
</dbReference>
<dbReference type="Proteomes" id="UP000035681">
    <property type="component" value="Unplaced"/>
</dbReference>
<feature type="region of interest" description="Disordered" evidence="7">
    <location>
        <begin position="495"/>
        <end position="518"/>
    </location>
</feature>
<evidence type="ECO:0000313" key="10">
    <source>
        <dbReference type="WBParaSite" id="SSTP_0000952200.1"/>
    </source>
</evidence>
<protein>
    <submittedName>
        <fullName evidence="10">CD36 family protein</fullName>
    </submittedName>
    <submittedName>
        <fullName evidence="11">Lysosome membrane protein 2</fullName>
    </submittedName>
</protein>
<feature type="compositionally biased region" description="Acidic residues" evidence="7">
    <location>
        <begin position="507"/>
        <end position="518"/>
    </location>
</feature>
<proteinExistence type="inferred from homology"/>
<comment type="subcellular location">
    <subcellularLocation>
        <location evidence="1">Membrane</location>
    </subcellularLocation>
</comment>
<dbReference type="WBParaSite" id="TCONS_00005387.p1">
    <property type="protein sequence ID" value="TCONS_00005387.p1"/>
    <property type="gene ID" value="XLOC_003689"/>
</dbReference>
<dbReference type="Pfam" id="PF01130">
    <property type="entry name" value="CD36"/>
    <property type="match status" value="1"/>
</dbReference>
<keyword evidence="9" id="KW-1185">Reference proteome</keyword>
<keyword evidence="6" id="KW-0325">Glycoprotein</keyword>
<evidence type="ECO:0000256" key="6">
    <source>
        <dbReference type="ARBA" id="ARBA00023180"/>
    </source>
</evidence>